<dbReference type="AlphaFoldDB" id="A0A0V0H262"/>
<dbReference type="EMBL" id="GEDG01026583">
    <property type="protein sequence ID" value="JAP14424.1"/>
    <property type="molecule type" value="Transcribed_RNA"/>
</dbReference>
<name>A0A0V0H262_SOLCH</name>
<organism evidence="2">
    <name type="scientific">Solanum chacoense</name>
    <name type="common">Chaco potato</name>
    <dbReference type="NCBI Taxonomy" id="4108"/>
    <lineage>
        <taxon>Eukaryota</taxon>
        <taxon>Viridiplantae</taxon>
        <taxon>Streptophyta</taxon>
        <taxon>Embryophyta</taxon>
        <taxon>Tracheophyta</taxon>
        <taxon>Spermatophyta</taxon>
        <taxon>Magnoliopsida</taxon>
        <taxon>eudicotyledons</taxon>
        <taxon>Gunneridae</taxon>
        <taxon>Pentapetalae</taxon>
        <taxon>asterids</taxon>
        <taxon>lamiids</taxon>
        <taxon>Solanales</taxon>
        <taxon>Solanaceae</taxon>
        <taxon>Solanoideae</taxon>
        <taxon>Solaneae</taxon>
        <taxon>Solanum</taxon>
    </lineage>
</organism>
<protein>
    <submittedName>
        <fullName evidence="2">Putative ovule protein</fullName>
    </submittedName>
</protein>
<evidence type="ECO:0000256" key="1">
    <source>
        <dbReference type="SAM" id="MobiDB-lite"/>
    </source>
</evidence>
<sequence length="115" mass="14070">MLKRYNSKTRDHKVQNYRRSTGPQSTELQKEIICYQKLPYLFPILRSFPSRVRIFTNSRKDIKPFRFLNFWTKHETFKDLIQENWNAEFCGNPFIVFQHKLKKVKRALVKWSKDT</sequence>
<evidence type="ECO:0000313" key="2">
    <source>
        <dbReference type="EMBL" id="JAP14424.1"/>
    </source>
</evidence>
<accession>A0A0V0H262</accession>
<reference evidence="2" key="1">
    <citation type="submission" date="2015-12" db="EMBL/GenBank/DDBJ databases">
        <title>Gene expression during late stages of embryo sac development: a critical building block for successful pollen-pistil interactions.</title>
        <authorList>
            <person name="Liu Y."/>
            <person name="Joly V."/>
            <person name="Sabar M."/>
            <person name="Matton D.P."/>
        </authorList>
    </citation>
    <scope>NUCLEOTIDE SEQUENCE</scope>
</reference>
<feature type="region of interest" description="Disordered" evidence="1">
    <location>
        <begin position="1"/>
        <end position="25"/>
    </location>
</feature>
<proteinExistence type="predicted"/>